<protein>
    <submittedName>
        <fullName evidence="1">Uncharacterized protein</fullName>
    </submittedName>
</protein>
<accession>A0A0M8ZZ05</accession>
<keyword evidence="2" id="KW-1185">Reference proteome</keyword>
<evidence type="ECO:0000313" key="2">
    <source>
        <dbReference type="Proteomes" id="UP000053105"/>
    </source>
</evidence>
<dbReference type="Proteomes" id="UP000053105">
    <property type="component" value="Unassembled WGS sequence"/>
</dbReference>
<reference evidence="1 2" key="1">
    <citation type="submission" date="2015-07" db="EMBL/GenBank/DDBJ databases">
        <title>The genome of Melipona quadrifasciata.</title>
        <authorList>
            <person name="Pan H."/>
            <person name="Kapheim K."/>
        </authorList>
    </citation>
    <scope>NUCLEOTIDE SEQUENCE [LARGE SCALE GENOMIC DNA]</scope>
    <source>
        <strain evidence="1">0111107301</strain>
        <tissue evidence="1">Whole body</tissue>
    </source>
</reference>
<dbReference type="EMBL" id="KQ435794">
    <property type="protein sequence ID" value="KOX73797.1"/>
    <property type="molecule type" value="Genomic_DNA"/>
</dbReference>
<organism evidence="1 2">
    <name type="scientific">Melipona quadrifasciata</name>
    <dbReference type="NCBI Taxonomy" id="166423"/>
    <lineage>
        <taxon>Eukaryota</taxon>
        <taxon>Metazoa</taxon>
        <taxon>Ecdysozoa</taxon>
        <taxon>Arthropoda</taxon>
        <taxon>Hexapoda</taxon>
        <taxon>Insecta</taxon>
        <taxon>Pterygota</taxon>
        <taxon>Neoptera</taxon>
        <taxon>Endopterygota</taxon>
        <taxon>Hymenoptera</taxon>
        <taxon>Apocrita</taxon>
        <taxon>Aculeata</taxon>
        <taxon>Apoidea</taxon>
        <taxon>Anthophila</taxon>
        <taxon>Apidae</taxon>
        <taxon>Melipona</taxon>
    </lineage>
</organism>
<sequence length="211" mass="23994">MDESKEIRNSDNFKMFILCIVHFDFFVLLHYQRVKITRDDIASSKAGLRSKQHCFGFYKCTDFGTVIPRGKETPIVYCPVRKATIAKRLPGSSDLPTSLSMNILVPMLSVNILIHLQHPIKWVKDLIISGVMLIQGPISSSTQLFCIHVFVHLVATLRRTMVAMVAKPIKVHGSLQHPHMVPTNQCSTPVVHFKRSEKSSMKKEEKKKKIL</sequence>
<name>A0A0M8ZZ05_9HYME</name>
<dbReference type="AlphaFoldDB" id="A0A0M8ZZ05"/>
<proteinExistence type="predicted"/>
<evidence type="ECO:0000313" key="1">
    <source>
        <dbReference type="EMBL" id="KOX73797.1"/>
    </source>
</evidence>
<gene>
    <name evidence="1" type="ORF">WN51_13875</name>
</gene>